<evidence type="ECO:0000256" key="1">
    <source>
        <dbReference type="SAM" id="MobiDB-lite"/>
    </source>
</evidence>
<proteinExistence type="predicted"/>
<reference evidence="2 3" key="1">
    <citation type="submission" date="2016-10" db="EMBL/GenBank/DDBJ databases">
        <title>Genome sequence of Streptomyces sp. MUSC 93.</title>
        <authorList>
            <person name="Lee L.-H."/>
            <person name="Ser H.-L."/>
            <person name="Law J.W.-F."/>
        </authorList>
    </citation>
    <scope>NUCLEOTIDE SEQUENCE [LARGE SCALE GENOMIC DNA]</scope>
    <source>
        <strain evidence="2 3">MUSC 93</strain>
    </source>
</reference>
<dbReference type="EMBL" id="MLYP01000009">
    <property type="protein sequence ID" value="OIJ99609.1"/>
    <property type="molecule type" value="Genomic_DNA"/>
</dbReference>
<dbReference type="AlphaFoldDB" id="A0A1S2Q0G2"/>
<name>A0A1S2Q0G2_9ACTN</name>
<comment type="caution">
    <text evidence="2">The sequence shown here is derived from an EMBL/GenBank/DDBJ whole genome shotgun (WGS) entry which is preliminary data.</text>
</comment>
<evidence type="ECO:0000313" key="3">
    <source>
        <dbReference type="Proteomes" id="UP000179935"/>
    </source>
</evidence>
<protein>
    <recommendedName>
        <fullName evidence="4">Ferric siderophore reductase C-terminal domain-containing protein</fullName>
    </recommendedName>
</protein>
<dbReference type="OrthoDB" id="3693104at2"/>
<accession>A0A1S2Q0G2</accession>
<gene>
    <name evidence="2" type="ORF">BIV24_04565</name>
</gene>
<dbReference type="Proteomes" id="UP000179935">
    <property type="component" value="Unassembled WGS sequence"/>
</dbReference>
<keyword evidence="3" id="KW-1185">Reference proteome</keyword>
<sequence length="244" mass="26144">MSGSAGRRSRWHVEEGPPPAAQAESWLAADRLLDPAGPELGRLLAYEHAAAGHRTAHATALTVMAVYAGHVTAAALLHWALHDQVLDLSASNVLVAPDGHGIKGVRVLHPRTLPQRGATVRQLYGVVLERHLLPLADALHRRTRAGLRQLRGGIAHGCATALCASDADPDLLEERWNLFVGHAPGGLAALGRVARVRRASDGRTRLVYLRRTCCLYYTSSEAVRCTSCCLTGEGERLAAYAARG</sequence>
<organism evidence="2 3">
    <name type="scientific">Streptomyces colonosanans</name>
    <dbReference type="NCBI Taxonomy" id="1428652"/>
    <lineage>
        <taxon>Bacteria</taxon>
        <taxon>Bacillati</taxon>
        <taxon>Actinomycetota</taxon>
        <taxon>Actinomycetes</taxon>
        <taxon>Kitasatosporales</taxon>
        <taxon>Streptomycetaceae</taxon>
        <taxon>Streptomyces</taxon>
    </lineage>
</organism>
<dbReference type="STRING" id="1428652.BIV24_04565"/>
<evidence type="ECO:0000313" key="2">
    <source>
        <dbReference type="EMBL" id="OIJ99609.1"/>
    </source>
</evidence>
<evidence type="ECO:0008006" key="4">
    <source>
        <dbReference type="Google" id="ProtNLM"/>
    </source>
</evidence>
<feature type="region of interest" description="Disordered" evidence="1">
    <location>
        <begin position="1"/>
        <end position="20"/>
    </location>
</feature>
<dbReference type="RefSeq" id="WP_071364840.1">
    <property type="nucleotide sequence ID" value="NZ_MLYP01000009.1"/>
</dbReference>